<evidence type="ECO:0000313" key="3">
    <source>
        <dbReference type="Proteomes" id="UP000077755"/>
    </source>
</evidence>
<dbReference type="Proteomes" id="UP000077755">
    <property type="component" value="Chromosome 1"/>
</dbReference>
<dbReference type="EMBL" id="CP093343">
    <property type="protein sequence ID" value="WOG85444.1"/>
    <property type="molecule type" value="Genomic_DNA"/>
</dbReference>
<feature type="domain" description="F-box associated beta-propeller type 1" evidence="1">
    <location>
        <begin position="3"/>
        <end position="177"/>
    </location>
</feature>
<sequence>MVIVYSLKTNSWKHILNVPAHTTRFFGDWGMSASGALHWLAIDNPINGSHIIVGFDLGLEQFKKLPAPALEGPINTRCVVSVGSSLWILDEYPDSHRDMWVMLNSSGGEISWSKILSKRSALTYLRSVRPVYISMSDPGILFEVDSSQLVWYDLERKMLKNVRIRGPTDKFDHIVHSESHTAQQG</sequence>
<evidence type="ECO:0000259" key="1">
    <source>
        <dbReference type="Pfam" id="PF07734"/>
    </source>
</evidence>
<dbReference type="InterPro" id="IPR017451">
    <property type="entry name" value="F-box-assoc_interact_dom"/>
</dbReference>
<evidence type="ECO:0000313" key="2">
    <source>
        <dbReference type="EMBL" id="WOG85444.1"/>
    </source>
</evidence>
<protein>
    <recommendedName>
        <fullName evidence="1">F-box associated beta-propeller type 1 domain-containing protein</fullName>
    </recommendedName>
</protein>
<dbReference type="InterPro" id="IPR050796">
    <property type="entry name" value="SCF_F-box_component"/>
</dbReference>
<dbReference type="Pfam" id="PF07734">
    <property type="entry name" value="FBA_1"/>
    <property type="match status" value="1"/>
</dbReference>
<reference evidence="2" key="2">
    <citation type="submission" date="2022-03" db="EMBL/GenBank/DDBJ databases">
        <title>Draft title - Genomic analysis of global carrot germplasm unveils the trajectory of domestication and the origin of high carotenoid orange carrot.</title>
        <authorList>
            <person name="Iorizzo M."/>
            <person name="Ellison S."/>
            <person name="Senalik D."/>
            <person name="Macko-Podgorni A."/>
            <person name="Grzebelus D."/>
            <person name="Bostan H."/>
            <person name="Rolling W."/>
            <person name="Curaba J."/>
            <person name="Simon P."/>
        </authorList>
    </citation>
    <scope>NUCLEOTIDE SEQUENCE</scope>
    <source>
        <tissue evidence="2">Leaf</tissue>
    </source>
</reference>
<dbReference type="NCBIfam" id="TIGR01640">
    <property type="entry name" value="F_box_assoc_1"/>
    <property type="match status" value="1"/>
</dbReference>
<proteinExistence type="predicted"/>
<keyword evidence="3" id="KW-1185">Reference proteome</keyword>
<dbReference type="Gramene" id="KZN11654">
    <property type="protein sequence ID" value="KZN11654"/>
    <property type="gene ID" value="DCAR_004310"/>
</dbReference>
<dbReference type="PANTHER" id="PTHR31672:SF13">
    <property type="entry name" value="F-BOX PROTEIN CPR30-LIKE"/>
    <property type="match status" value="1"/>
</dbReference>
<gene>
    <name evidence="2" type="ORF">DCAR_0104633</name>
</gene>
<dbReference type="InterPro" id="IPR006527">
    <property type="entry name" value="F-box-assoc_dom_typ1"/>
</dbReference>
<dbReference type="PANTHER" id="PTHR31672">
    <property type="entry name" value="BNACNNG10540D PROTEIN"/>
    <property type="match status" value="1"/>
</dbReference>
<name>A0A166IZC8_DAUCS</name>
<accession>A0A166IZC8</accession>
<organism evidence="2 3">
    <name type="scientific">Daucus carota subsp. sativus</name>
    <name type="common">Carrot</name>
    <dbReference type="NCBI Taxonomy" id="79200"/>
    <lineage>
        <taxon>Eukaryota</taxon>
        <taxon>Viridiplantae</taxon>
        <taxon>Streptophyta</taxon>
        <taxon>Embryophyta</taxon>
        <taxon>Tracheophyta</taxon>
        <taxon>Spermatophyta</taxon>
        <taxon>Magnoliopsida</taxon>
        <taxon>eudicotyledons</taxon>
        <taxon>Gunneridae</taxon>
        <taxon>Pentapetalae</taxon>
        <taxon>asterids</taxon>
        <taxon>campanulids</taxon>
        <taxon>Apiales</taxon>
        <taxon>Apiaceae</taxon>
        <taxon>Apioideae</taxon>
        <taxon>Scandiceae</taxon>
        <taxon>Daucinae</taxon>
        <taxon>Daucus</taxon>
        <taxon>Daucus sect. Daucus</taxon>
    </lineage>
</organism>
<reference evidence="2" key="1">
    <citation type="journal article" date="2016" name="Nat. Genet.">
        <title>A high-quality carrot genome assembly provides new insights into carotenoid accumulation and asterid genome evolution.</title>
        <authorList>
            <person name="Iorizzo M."/>
            <person name="Ellison S."/>
            <person name="Senalik D."/>
            <person name="Zeng P."/>
            <person name="Satapoomin P."/>
            <person name="Huang J."/>
            <person name="Bowman M."/>
            <person name="Iovene M."/>
            <person name="Sanseverino W."/>
            <person name="Cavagnaro P."/>
            <person name="Yildiz M."/>
            <person name="Macko-Podgorni A."/>
            <person name="Moranska E."/>
            <person name="Grzebelus E."/>
            <person name="Grzebelus D."/>
            <person name="Ashrafi H."/>
            <person name="Zheng Z."/>
            <person name="Cheng S."/>
            <person name="Spooner D."/>
            <person name="Van Deynze A."/>
            <person name="Simon P."/>
        </authorList>
    </citation>
    <scope>NUCLEOTIDE SEQUENCE</scope>
    <source>
        <tissue evidence="2">Leaf</tissue>
    </source>
</reference>
<dbReference type="AlphaFoldDB" id="A0A166IZC8"/>